<reference evidence="8 9" key="1">
    <citation type="journal article" date="2024" name="Insects">
        <title>An Improved Chromosome-Level Genome Assembly of the Firefly Pyrocoelia pectoralis.</title>
        <authorList>
            <person name="Fu X."/>
            <person name="Meyer-Rochow V.B."/>
            <person name="Ballantyne L."/>
            <person name="Zhu X."/>
        </authorList>
    </citation>
    <scope>NUCLEOTIDE SEQUENCE [LARGE SCALE GENOMIC DNA]</scope>
    <source>
        <strain evidence="8">XCY_ONT2</strain>
    </source>
</reference>
<gene>
    <name evidence="8" type="ORF">RI129_012740</name>
</gene>
<evidence type="ECO:0000256" key="3">
    <source>
        <dbReference type="ARBA" id="ARBA00021704"/>
    </source>
</evidence>
<keyword evidence="9" id="KW-1185">Reference proteome</keyword>
<comment type="subcellular location">
    <subcellularLocation>
        <location evidence="1">Nucleus</location>
    </subcellularLocation>
</comment>
<evidence type="ECO:0000256" key="6">
    <source>
        <dbReference type="ARBA" id="ARBA00032319"/>
    </source>
</evidence>
<feature type="region of interest" description="Disordered" evidence="7">
    <location>
        <begin position="272"/>
        <end position="293"/>
    </location>
</feature>
<dbReference type="GO" id="GO:0030488">
    <property type="term" value="P:tRNA methylation"/>
    <property type="evidence" value="ECO:0007669"/>
    <property type="project" value="InterPro"/>
</dbReference>
<comment type="similarity">
    <text evidence="2">Belongs to the TRM6/GCD10 family.</text>
</comment>
<evidence type="ECO:0000313" key="9">
    <source>
        <dbReference type="Proteomes" id="UP001329430"/>
    </source>
</evidence>
<evidence type="ECO:0000256" key="4">
    <source>
        <dbReference type="ARBA" id="ARBA00022694"/>
    </source>
</evidence>
<organism evidence="8 9">
    <name type="scientific">Pyrocoelia pectoralis</name>
    <dbReference type="NCBI Taxonomy" id="417401"/>
    <lineage>
        <taxon>Eukaryota</taxon>
        <taxon>Metazoa</taxon>
        <taxon>Ecdysozoa</taxon>
        <taxon>Arthropoda</taxon>
        <taxon>Hexapoda</taxon>
        <taxon>Insecta</taxon>
        <taxon>Pterygota</taxon>
        <taxon>Neoptera</taxon>
        <taxon>Endopterygota</taxon>
        <taxon>Coleoptera</taxon>
        <taxon>Polyphaga</taxon>
        <taxon>Elateriformia</taxon>
        <taxon>Elateroidea</taxon>
        <taxon>Lampyridae</taxon>
        <taxon>Lampyrinae</taxon>
        <taxon>Pyrocoelia</taxon>
    </lineage>
</organism>
<name>A0AAN7UU75_9COLE</name>
<dbReference type="InterPro" id="IPR017423">
    <property type="entry name" value="TRM6"/>
</dbReference>
<accession>A0AAN7UU75</accession>
<dbReference type="Pfam" id="PF04189">
    <property type="entry name" value="Gcd10p"/>
    <property type="match status" value="1"/>
</dbReference>
<keyword evidence="4" id="KW-0819">tRNA processing</keyword>
<protein>
    <recommendedName>
        <fullName evidence="3">tRNA (adenine(58)-N(1))-methyltransferase non-catalytic subunit TRM6</fullName>
    </recommendedName>
    <alternativeName>
        <fullName evidence="6">tRNA(m1A58)-methyltransferase subunit TRM6</fullName>
    </alternativeName>
</protein>
<evidence type="ECO:0000256" key="7">
    <source>
        <dbReference type="SAM" id="MobiDB-lite"/>
    </source>
</evidence>
<evidence type="ECO:0000256" key="2">
    <source>
        <dbReference type="ARBA" id="ARBA00008320"/>
    </source>
</evidence>
<evidence type="ECO:0000313" key="8">
    <source>
        <dbReference type="EMBL" id="KAK5638445.1"/>
    </source>
</evidence>
<keyword evidence="5" id="KW-0539">Nucleus</keyword>
<evidence type="ECO:0000256" key="1">
    <source>
        <dbReference type="ARBA" id="ARBA00004123"/>
    </source>
</evidence>
<evidence type="ECO:0000256" key="5">
    <source>
        <dbReference type="ARBA" id="ARBA00023242"/>
    </source>
</evidence>
<dbReference type="GO" id="GO:0005634">
    <property type="term" value="C:nucleus"/>
    <property type="evidence" value="ECO:0007669"/>
    <property type="project" value="UniProtKB-SubCell"/>
</dbReference>
<feature type="compositionally biased region" description="Basic and acidic residues" evidence="7">
    <location>
        <begin position="275"/>
        <end position="288"/>
    </location>
</feature>
<dbReference type="EMBL" id="JAVRBK010000010">
    <property type="protein sequence ID" value="KAK5638445.1"/>
    <property type="molecule type" value="Genomic_DNA"/>
</dbReference>
<dbReference type="PANTHER" id="PTHR12945:SF0">
    <property type="entry name" value="TRNA (ADENINE(58)-N(1))-METHYLTRANSFERASE NON-CATALYTIC SUBUNIT TRM6"/>
    <property type="match status" value="1"/>
</dbReference>
<proteinExistence type="inferred from homology"/>
<comment type="caution">
    <text evidence="8">The sequence shown here is derived from an EMBL/GenBank/DDBJ whole genome shotgun (WGS) entry which is preliminary data.</text>
</comment>
<dbReference type="Proteomes" id="UP001329430">
    <property type="component" value="Chromosome 10"/>
</dbReference>
<dbReference type="AlphaFoldDB" id="A0AAN7UU75"/>
<sequence>MEENTIKVGNYVIIQRQNYTKLQKMKENCTVTLGKDVIDIDAVLGHRYDETFRMVLKSGTKRTYMLEEVSQLTLTNNTQVEESGIDNRDIIDDGKSQTLSKSEIENLRDRALSSGDIVQKLVENSRTFNSKTEYSQEKYLKKKEKKYFEYIQVRKPSIRLLAQMFYRQDPNKTLGIRLDDLSQLLTYANVHSDGHYLLYDSGTSGLVAASILNSIGHDTRGHLVHMHPGNECQKSALQAMHFPDEQQRRCINVNLYSVLRCYHQNDIPELTTETDTAKRKQTEEDTQQRKKPTWQYENERACRILREQVDGLIIVAKEHPVNVTKELIAFLKGDRCVVVFSLVREPLQDLYFHLKERTDFVSINLSSNFMRSYQVLPERTHPEVSMNFGGYILTAYKLIKLTC</sequence>
<dbReference type="GO" id="GO:0031515">
    <property type="term" value="C:tRNA (m1A) methyltransferase complex"/>
    <property type="evidence" value="ECO:0007669"/>
    <property type="project" value="InterPro"/>
</dbReference>
<dbReference type="PANTHER" id="PTHR12945">
    <property type="entry name" value="TRANSLATION INITIATION FACTOR EIF3-RELATED"/>
    <property type="match status" value="1"/>
</dbReference>